<keyword evidence="3 5" id="KW-0460">Magnesium</keyword>
<evidence type="ECO:0000313" key="7">
    <source>
        <dbReference type="EMBL" id="MDN5214285.1"/>
    </source>
</evidence>
<comment type="caution">
    <text evidence="7">The sequence shown here is derived from an EMBL/GenBank/DDBJ whole genome shotgun (WGS) entry which is preliminary data.</text>
</comment>
<dbReference type="SUPFAM" id="SSF54826">
    <property type="entry name" value="Enolase N-terminal domain-like"/>
    <property type="match status" value="1"/>
</dbReference>
<comment type="similarity">
    <text evidence="1 5">Belongs to the mandelate racemase/muconate lactonizing enzyme family.</text>
</comment>
<protein>
    <recommendedName>
        <fullName evidence="5">Dipeptide epimerase</fullName>
        <ecNumber evidence="5">5.1.1.-</ecNumber>
    </recommendedName>
</protein>
<feature type="domain" description="Mandelate racemase/muconate lactonizing enzyme C-terminal" evidence="6">
    <location>
        <begin position="141"/>
        <end position="237"/>
    </location>
</feature>
<evidence type="ECO:0000256" key="5">
    <source>
        <dbReference type="RuleBase" id="RU366006"/>
    </source>
</evidence>
<comment type="cofactor">
    <cofactor evidence="5">
        <name>Mg(2+)</name>
        <dbReference type="ChEBI" id="CHEBI:18420"/>
    </cofactor>
    <text evidence="5">Binds 1 Mg(2+) ion per subunit.</text>
</comment>
<dbReference type="CDD" id="cd03319">
    <property type="entry name" value="L-Ala-DL-Glu_epimerase"/>
    <property type="match status" value="1"/>
</dbReference>
<dbReference type="SUPFAM" id="SSF51604">
    <property type="entry name" value="Enolase C-terminal domain-like"/>
    <property type="match status" value="1"/>
</dbReference>
<dbReference type="Pfam" id="PF02746">
    <property type="entry name" value="MR_MLE_N"/>
    <property type="match status" value="1"/>
</dbReference>
<name>A0ABT8L947_9BACT</name>
<evidence type="ECO:0000313" key="8">
    <source>
        <dbReference type="Proteomes" id="UP001172083"/>
    </source>
</evidence>
<dbReference type="Gene3D" id="3.20.20.120">
    <property type="entry name" value="Enolase-like C-terminal domain"/>
    <property type="match status" value="1"/>
</dbReference>
<sequence>MKIKSIEVWRKNLGNTRPYTIAFKTVDDVDNVFVKLNLENGQYGLGSGNPSEQVVGESLADSMSTLTEENLEFLIGRDIREFHGILDEILTRFPATPAARAALDIAVHDAFTKTIDIPLSIFLGQKIKSMPTSVTIGIKDVTGTLEEAQEYYEMGFRVLKVKTGRDVEEDIERMRKLRERYNGEMTIRVDANQGYDENDLVRFFRETRQLNMELIEQPVPASQVDLMKQLPAEIKALIAADECLKSAEDAFLLSSAPKACDIFNIKLMKSGGIYPARQIATIAKAAGIDLMWGCNDESSISITAALHSALSYRHTKYIDLDGSLDLVVDVVSPGFKIENGWMSITDKPGLGVELI</sequence>
<keyword evidence="8" id="KW-1185">Reference proteome</keyword>
<dbReference type="InterPro" id="IPR013341">
    <property type="entry name" value="Mandelate_racemase_N_dom"/>
</dbReference>
<proteinExistence type="inferred from homology"/>
<evidence type="ECO:0000256" key="4">
    <source>
        <dbReference type="ARBA" id="ARBA00023235"/>
    </source>
</evidence>
<dbReference type="RefSeq" id="WP_346759619.1">
    <property type="nucleotide sequence ID" value="NZ_JAUJEB010000004.1"/>
</dbReference>
<dbReference type="SFLD" id="SFLDG00180">
    <property type="entry name" value="muconate_cycloisomerase"/>
    <property type="match status" value="1"/>
</dbReference>
<dbReference type="InterPro" id="IPR029017">
    <property type="entry name" value="Enolase-like_N"/>
</dbReference>
<dbReference type="EMBL" id="JAUJEB010000004">
    <property type="protein sequence ID" value="MDN5214285.1"/>
    <property type="molecule type" value="Genomic_DNA"/>
</dbReference>
<keyword evidence="2 5" id="KW-0479">Metal-binding</keyword>
<evidence type="ECO:0000256" key="2">
    <source>
        <dbReference type="ARBA" id="ARBA00022723"/>
    </source>
</evidence>
<dbReference type="InterPro" id="IPR013342">
    <property type="entry name" value="Mandelate_racemase_C"/>
</dbReference>
<keyword evidence="4 5" id="KW-0413">Isomerase</keyword>
<dbReference type="Pfam" id="PF13378">
    <property type="entry name" value="MR_MLE_C"/>
    <property type="match status" value="1"/>
</dbReference>
<dbReference type="PANTHER" id="PTHR48073">
    <property type="entry name" value="O-SUCCINYLBENZOATE SYNTHASE-RELATED"/>
    <property type="match status" value="1"/>
</dbReference>
<dbReference type="Proteomes" id="UP001172083">
    <property type="component" value="Unassembled WGS sequence"/>
</dbReference>
<organism evidence="7 8">
    <name type="scientific">Agaribacillus aureus</name>
    <dbReference type="NCBI Taxonomy" id="3051825"/>
    <lineage>
        <taxon>Bacteria</taxon>
        <taxon>Pseudomonadati</taxon>
        <taxon>Bacteroidota</taxon>
        <taxon>Cytophagia</taxon>
        <taxon>Cytophagales</taxon>
        <taxon>Splendidivirgaceae</taxon>
        <taxon>Agaribacillus</taxon>
    </lineage>
</organism>
<dbReference type="InterPro" id="IPR036849">
    <property type="entry name" value="Enolase-like_C_sf"/>
</dbReference>
<accession>A0ABT8L947</accession>
<dbReference type="SMART" id="SM00922">
    <property type="entry name" value="MR_MLE"/>
    <property type="match status" value="1"/>
</dbReference>
<dbReference type="SFLD" id="SFLDS00001">
    <property type="entry name" value="Enolase"/>
    <property type="match status" value="1"/>
</dbReference>
<reference evidence="7" key="1">
    <citation type="submission" date="2023-06" db="EMBL/GenBank/DDBJ databases">
        <title>Genomic of Agaribacillus aureum.</title>
        <authorList>
            <person name="Wang G."/>
        </authorList>
    </citation>
    <scope>NUCLEOTIDE SEQUENCE</scope>
    <source>
        <strain evidence="7">BMA12</strain>
    </source>
</reference>
<evidence type="ECO:0000256" key="3">
    <source>
        <dbReference type="ARBA" id="ARBA00022842"/>
    </source>
</evidence>
<gene>
    <name evidence="7" type="ORF">QQ020_19560</name>
</gene>
<dbReference type="InterPro" id="IPR029065">
    <property type="entry name" value="Enolase_C-like"/>
</dbReference>
<dbReference type="InterPro" id="IPR034603">
    <property type="entry name" value="Dipeptide_epimerase"/>
</dbReference>
<evidence type="ECO:0000259" key="6">
    <source>
        <dbReference type="SMART" id="SM00922"/>
    </source>
</evidence>
<dbReference type="EC" id="5.1.1.-" evidence="5"/>
<dbReference type="Gene3D" id="3.30.390.10">
    <property type="entry name" value="Enolase-like, N-terminal domain"/>
    <property type="match status" value="1"/>
</dbReference>
<evidence type="ECO:0000256" key="1">
    <source>
        <dbReference type="ARBA" id="ARBA00008031"/>
    </source>
</evidence>
<dbReference type="SFLD" id="SFLDF00009">
    <property type="entry name" value="o-succinylbenzoate_synthase"/>
    <property type="match status" value="1"/>
</dbReference>
<dbReference type="PANTHER" id="PTHR48073:SF2">
    <property type="entry name" value="O-SUCCINYLBENZOATE SYNTHASE"/>
    <property type="match status" value="1"/>
</dbReference>